<feature type="region of interest" description="Disordered" evidence="2">
    <location>
        <begin position="127"/>
        <end position="146"/>
    </location>
</feature>
<evidence type="ECO:0000256" key="1">
    <source>
        <dbReference type="SAM" id="Coils"/>
    </source>
</evidence>
<comment type="caution">
    <text evidence="3">The sequence shown here is derived from an EMBL/GenBank/DDBJ whole genome shotgun (WGS) entry which is preliminary data.</text>
</comment>
<evidence type="ECO:0000313" key="3">
    <source>
        <dbReference type="EMBL" id="KAK7294106.1"/>
    </source>
</evidence>
<dbReference type="EMBL" id="JAYKXN010000004">
    <property type="protein sequence ID" value="KAK7294106.1"/>
    <property type="molecule type" value="Genomic_DNA"/>
</dbReference>
<protein>
    <submittedName>
        <fullName evidence="3">Uncharacterized protein</fullName>
    </submittedName>
</protein>
<gene>
    <name evidence="3" type="ORF">RJT34_16989</name>
</gene>
<keyword evidence="4" id="KW-1185">Reference proteome</keyword>
<evidence type="ECO:0000313" key="4">
    <source>
        <dbReference type="Proteomes" id="UP001359559"/>
    </source>
</evidence>
<dbReference type="AlphaFoldDB" id="A0AAN9J9Q8"/>
<organism evidence="3 4">
    <name type="scientific">Clitoria ternatea</name>
    <name type="common">Butterfly pea</name>
    <dbReference type="NCBI Taxonomy" id="43366"/>
    <lineage>
        <taxon>Eukaryota</taxon>
        <taxon>Viridiplantae</taxon>
        <taxon>Streptophyta</taxon>
        <taxon>Embryophyta</taxon>
        <taxon>Tracheophyta</taxon>
        <taxon>Spermatophyta</taxon>
        <taxon>Magnoliopsida</taxon>
        <taxon>eudicotyledons</taxon>
        <taxon>Gunneridae</taxon>
        <taxon>Pentapetalae</taxon>
        <taxon>rosids</taxon>
        <taxon>fabids</taxon>
        <taxon>Fabales</taxon>
        <taxon>Fabaceae</taxon>
        <taxon>Papilionoideae</taxon>
        <taxon>50 kb inversion clade</taxon>
        <taxon>NPAAA clade</taxon>
        <taxon>indigoferoid/millettioid clade</taxon>
        <taxon>Phaseoleae</taxon>
        <taxon>Clitoria</taxon>
    </lineage>
</organism>
<proteinExistence type="predicted"/>
<reference evidence="3 4" key="1">
    <citation type="submission" date="2024-01" db="EMBL/GenBank/DDBJ databases">
        <title>The genomes of 5 underutilized Papilionoideae crops provide insights into root nodulation and disease resistance.</title>
        <authorList>
            <person name="Yuan L."/>
        </authorList>
    </citation>
    <scope>NUCLEOTIDE SEQUENCE [LARGE SCALE GENOMIC DNA]</scope>
    <source>
        <strain evidence="3">LY-2023</strain>
        <tissue evidence="3">Leaf</tissue>
    </source>
</reference>
<dbReference type="Proteomes" id="UP001359559">
    <property type="component" value="Unassembled WGS sequence"/>
</dbReference>
<feature type="coiled-coil region" evidence="1">
    <location>
        <begin position="238"/>
        <end position="265"/>
    </location>
</feature>
<name>A0AAN9J9Q8_CLITE</name>
<sequence length="294" mass="34022">MASHTKIFFAAEKAHLVMIEDEPIVSNPKEDEKKFKIWLDQVFIPFYIQEKTHVFMGPIEHPQHVLDAPFKEFFPSTEEENILAFKDLIRVYFIEGISNVFRGTQLSNKDQWLSWSYHCKSIISLSQPSSEKDDLGDNSQSAQSDYSKKRFSDISYEQVHRRTLNLISSTKDLLDSISKDSTIENQILALLEEIKKLKNLLLPDQVRIKESTLHEKINVEKTLFDRAENALNLSDESLIGLKEEAQVLTRKLAEVNQNIVKLEQVEKKKDISVGIKIMIINVTRLAEKIEDFEK</sequence>
<keyword evidence="1" id="KW-0175">Coiled coil</keyword>
<accession>A0AAN9J9Q8</accession>
<evidence type="ECO:0000256" key="2">
    <source>
        <dbReference type="SAM" id="MobiDB-lite"/>
    </source>
</evidence>